<dbReference type="EMBL" id="CM020620">
    <property type="protein sequence ID" value="KAK1868514.1"/>
    <property type="molecule type" value="Genomic_DNA"/>
</dbReference>
<name>A0ACC3CEB0_PYRYE</name>
<protein>
    <submittedName>
        <fullName evidence="1">Uncharacterized protein</fullName>
    </submittedName>
</protein>
<proteinExistence type="predicted"/>
<gene>
    <name evidence="1" type="ORF">I4F81_011000</name>
</gene>
<sequence length="568" mass="64780">MAAVADPTDDPLLEPWDVFDFGAFETTAFVTAVLVGAYSFIADPTGQQDSGDVSEIRIFRQWRLGVLLVGADVLFKVGVLILQINNARRVRVVAWTLLLMAVPWAPFFNKVVKSVWATRSVMSLMRERVARNELSAVMRDYLMLGNNCLTTTRVANEVLGLEFELPVKSLKDVLQKKLDRIKAERYRTGDAEEEERHKHEDEATKVVHLAFVEAVETMVHKSAWLPTRRELRRGPHPTVRRWFKLPQSSRRRNWWRRLRRLDWWRIAWTVTTVKCLVDPFPAGLLEDGKEASGEERGRPGSFPRVGVERSYILDTIDDCNGGGTLSQVRSSRSLPETLCNRCTLAVRGAVETFLESSSRAHADVCASEWLDKFDIDWRGGMEVILDVLWETAFVDYHALRVEPLRVETSVKARTGFWGIEQQPLSPPPPIVTTQKLLVFLFLVARSVLGYCPHLDPVRDRVKERLHTQAWWDDYWTTLLDEFPQSESLTLSSAAKVKTKVLQERTAEELNFLLKQMESCPPAVHLEGKGHHDKVVHVGGLCGFDRCFLSEQAHLVVTRVTRTESEGRR</sequence>
<comment type="caution">
    <text evidence="1">The sequence shown here is derived from an EMBL/GenBank/DDBJ whole genome shotgun (WGS) entry which is preliminary data.</text>
</comment>
<evidence type="ECO:0000313" key="2">
    <source>
        <dbReference type="Proteomes" id="UP000798662"/>
    </source>
</evidence>
<reference evidence="1" key="1">
    <citation type="submission" date="2019-11" db="EMBL/GenBank/DDBJ databases">
        <title>Nori genome reveals adaptations in red seaweeds to the harsh intertidal environment.</title>
        <authorList>
            <person name="Wang D."/>
            <person name="Mao Y."/>
        </authorList>
    </citation>
    <scope>NUCLEOTIDE SEQUENCE</scope>
    <source>
        <tissue evidence="1">Gametophyte</tissue>
    </source>
</reference>
<dbReference type="Proteomes" id="UP000798662">
    <property type="component" value="Chromosome 3"/>
</dbReference>
<evidence type="ECO:0000313" key="1">
    <source>
        <dbReference type="EMBL" id="KAK1868514.1"/>
    </source>
</evidence>
<accession>A0ACC3CEB0</accession>
<organism evidence="1 2">
    <name type="scientific">Pyropia yezoensis</name>
    <name type="common">Susabi-nori</name>
    <name type="synonym">Porphyra yezoensis</name>
    <dbReference type="NCBI Taxonomy" id="2788"/>
    <lineage>
        <taxon>Eukaryota</taxon>
        <taxon>Rhodophyta</taxon>
        <taxon>Bangiophyceae</taxon>
        <taxon>Bangiales</taxon>
        <taxon>Bangiaceae</taxon>
        <taxon>Pyropia</taxon>
    </lineage>
</organism>
<keyword evidence="2" id="KW-1185">Reference proteome</keyword>